<evidence type="ECO:0000313" key="1">
    <source>
        <dbReference type="EMBL" id="KAJ9114408.1"/>
    </source>
</evidence>
<reference evidence="1" key="1">
    <citation type="submission" date="2023-04" db="EMBL/GenBank/DDBJ databases">
        <title>Draft Genome sequencing of Naganishia species isolated from polar environments using Oxford Nanopore Technology.</title>
        <authorList>
            <person name="Leo P."/>
            <person name="Venkateswaran K."/>
        </authorList>
    </citation>
    <scope>NUCLEOTIDE SEQUENCE</scope>
    <source>
        <strain evidence="1">MNA-CCFEE 5262</strain>
    </source>
</reference>
<gene>
    <name evidence="1" type="ORF">QFC20_001551</name>
</gene>
<protein>
    <submittedName>
        <fullName evidence="1">Uncharacterized protein</fullName>
    </submittedName>
</protein>
<accession>A0ACC2WSH4</accession>
<proteinExistence type="predicted"/>
<keyword evidence="2" id="KW-1185">Reference proteome</keyword>
<dbReference type="Proteomes" id="UP001230649">
    <property type="component" value="Unassembled WGS sequence"/>
</dbReference>
<sequence>MRAEVEGGLFDDPGTPTNNSPWLSLNDGSNAVSLDEPDMMQRPKVGSLGMRDELDLTTYGYALRVAYINNVLRNNHRAASSGAASPLSPTLQTPNIAQSPGSPSSYFSLPPSPGETTPLALTPAETPHRKSTLFGRRKSVGNLKAKETSDAHADGAKLPREVLSGGFWDVLGNEGGDAMWRTTVNTFLSHLPNKKATKTNSGTNLRYIPSLIDAFSNAYLSASSLTPALRRGTTTFSISLPNTADTSPTRPSNGGDSKTVHVAHFIALLQQAITNHYSPPNKKMDDKEREQLSKLRIELDYWASLQEGGNRGRELSSPDERMSRLSMNTSTFVPTSPSPSIPPVPAPPTAYLASPQSTRVPASPPYGIFTPGMSRVVSQSSTTTGSGKSTSSVGFGETTAVDLVDVVRRVWGIDGSRLRSDLDGLKRAGLDEKTYLSDLKQHLTNLRADPRSASSGAMQDRIGALQDEISNLMHARPDLAGLTLTSRSSIYTVSSDSDSTGGGTGLFFTPHNDKDKVYQRLAERIYLLLDHETSISAASDERQLLDLCGSVWGVSDKTSVQFDAVVKIWSESILATQADDERVGAIRGRLDRESLRVLDARQDGWGLRLVEAIKEMESDIAGTLDDDNRQSQTDSLARLSAFLLEEITKATSTLFPITAIPPLTPPPSIPHVAHTLFRSKSLFSVLPPASRTAWRDAADELRAIAVSEYATQAMSQIQSNGDVLTSQQQTEDGLKGYEEMADWIACGVERAMKAWRRSVGDLLNPPAIILSRQLPLFLAELQAFDQPQEGRKADVIFGLYEKTARLLSLWEDVCPETECGFELDTFFEPHVREWLKSVEEVDTHEWVSRAVGMDSWVPEGNLRHSQSVLDLFDFIRRACQTVLHELPLQPYKRACYLIDLSRTSSAAITQYASMVQSLFNAELLHGDPSTPTTEAAPVVNTKTSAWLVKSKQAVKSFERKRTEAFNIPPTACVKITDMIAAKQCTEDLGYALDAAETSRIVREHHLTNRVPHTGNAKYEFHIVVGRGENLYGKNLTNPADAFVTVFESGSPTRIHKTKTVMSQIDPTWEEDFQHGVSSATHLEISCYDRSLVGKNELIGSATLKLDPLVYRETPLQDITLPLNPRGTVHLRVELETGDRHEVTYHLNAAKRMLDRVANDMIRSLIDKISEYITIQLSMGRVREILKPLLAKPKKGVPKVTVISNEEYEESLSALFDYFDTCVGRQEIMWSATNWTLQFSTFNVTFPEQLRVDVMTAVWKRVVDTLLSLLIPPLSDKESHTEPPSPQEVTVVFQWLKLLKSFFNAADDGHEHGVPAAALQAAGYRDILLVGQYLDLPTPALKEKCTAAIKGVGRISSGPRIARPKFSPTSSNFNVRAQAGSNEEERSAELLLRVLRMRPQTQEFLTQHVTQLNAARAAKNSR</sequence>
<evidence type="ECO:0000313" key="2">
    <source>
        <dbReference type="Proteomes" id="UP001230649"/>
    </source>
</evidence>
<comment type="caution">
    <text evidence="1">The sequence shown here is derived from an EMBL/GenBank/DDBJ whole genome shotgun (WGS) entry which is preliminary data.</text>
</comment>
<name>A0ACC2WSH4_9TREE</name>
<organism evidence="1 2">
    <name type="scientific">Naganishia adeliensis</name>
    <dbReference type="NCBI Taxonomy" id="92952"/>
    <lineage>
        <taxon>Eukaryota</taxon>
        <taxon>Fungi</taxon>
        <taxon>Dikarya</taxon>
        <taxon>Basidiomycota</taxon>
        <taxon>Agaricomycotina</taxon>
        <taxon>Tremellomycetes</taxon>
        <taxon>Filobasidiales</taxon>
        <taxon>Filobasidiaceae</taxon>
        <taxon>Naganishia</taxon>
    </lineage>
</organism>
<dbReference type="EMBL" id="JASBWS010000009">
    <property type="protein sequence ID" value="KAJ9114408.1"/>
    <property type="molecule type" value="Genomic_DNA"/>
</dbReference>